<dbReference type="AlphaFoldDB" id="E5R3Y1"/>
<sequence length="116" mass="13292">MSASKGQDDREQAMQHAVQDAEGGLVVHTWEATECRGRRLPCILQLRQLQPAKPFSATLTDSTNTGLRSLKMQRYNITGGHMYNWLPTCTRKERPILACQPRFILKYRGNYVQQID</sequence>
<dbReference type="GeneID" id="10033114"/>
<evidence type="ECO:0000313" key="2">
    <source>
        <dbReference type="Proteomes" id="UP000002669"/>
    </source>
</evidence>
<dbReference type="Proteomes" id="UP000002669">
    <property type="component" value="Unassembled WGS sequence"/>
</dbReference>
<gene>
    <name evidence="1" type="ORF">MGYG_01842</name>
</gene>
<evidence type="ECO:0000313" key="1">
    <source>
        <dbReference type="EMBL" id="EFQ98827.1"/>
    </source>
</evidence>
<accession>E5R3Y1</accession>
<dbReference type="InParanoid" id="E5R3Y1"/>
<dbReference type="EMBL" id="DS989822">
    <property type="protein sequence ID" value="EFQ98827.1"/>
    <property type="molecule type" value="Genomic_DNA"/>
</dbReference>
<protein>
    <submittedName>
        <fullName evidence="1">Uncharacterized protein</fullName>
    </submittedName>
</protein>
<keyword evidence="2" id="KW-1185">Reference proteome</keyword>
<reference evidence="2" key="1">
    <citation type="journal article" date="2012" name="MBio">
        <title>Comparative genome analysis of Trichophyton rubrum and related dermatophytes reveals candidate genes involved in infection.</title>
        <authorList>
            <person name="Martinez D.A."/>
            <person name="Oliver B.G."/>
            <person name="Graeser Y."/>
            <person name="Goldberg J.M."/>
            <person name="Li W."/>
            <person name="Martinez-Rossi N.M."/>
            <person name="Monod M."/>
            <person name="Shelest E."/>
            <person name="Barton R.C."/>
            <person name="Birch E."/>
            <person name="Brakhage A.A."/>
            <person name="Chen Z."/>
            <person name="Gurr S.J."/>
            <person name="Heiman D."/>
            <person name="Heitman J."/>
            <person name="Kosti I."/>
            <person name="Rossi A."/>
            <person name="Saif S."/>
            <person name="Samalova M."/>
            <person name="Saunders C.W."/>
            <person name="Shea T."/>
            <person name="Summerbell R.C."/>
            <person name="Xu J."/>
            <person name="Young S."/>
            <person name="Zeng Q."/>
            <person name="Birren B.W."/>
            <person name="Cuomo C.A."/>
            <person name="White T.C."/>
        </authorList>
    </citation>
    <scope>NUCLEOTIDE SEQUENCE [LARGE SCALE GENOMIC DNA]</scope>
    <source>
        <strain evidence="2">ATCC MYA-4604 / CBS 118893</strain>
    </source>
</reference>
<dbReference type="VEuPathDB" id="FungiDB:MGYG_01842"/>
<dbReference type="RefSeq" id="XP_003177779.1">
    <property type="nucleotide sequence ID" value="XM_003177731.1"/>
</dbReference>
<proteinExistence type="predicted"/>
<name>E5R3Y1_ARTGP</name>
<dbReference type="HOGENOM" id="CLU_2096307_0_0_1"/>
<organism evidence="2">
    <name type="scientific">Arthroderma gypseum (strain ATCC MYA-4604 / CBS 118893)</name>
    <name type="common">Microsporum gypseum</name>
    <dbReference type="NCBI Taxonomy" id="535722"/>
    <lineage>
        <taxon>Eukaryota</taxon>
        <taxon>Fungi</taxon>
        <taxon>Dikarya</taxon>
        <taxon>Ascomycota</taxon>
        <taxon>Pezizomycotina</taxon>
        <taxon>Eurotiomycetes</taxon>
        <taxon>Eurotiomycetidae</taxon>
        <taxon>Onygenales</taxon>
        <taxon>Arthrodermataceae</taxon>
        <taxon>Nannizzia</taxon>
    </lineage>
</organism>